<dbReference type="PANTHER" id="PTHR31571">
    <property type="entry name" value="ALTERED INHERITANCE OF MITOCHONDRIA PROTEIN 6"/>
    <property type="match status" value="1"/>
</dbReference>
<gene>
    <name evidence="11" type="ORF">K437DRAFT_259893</name>
</gene>
<dbReference type="RefSeq" id="XP_013240284.1">
    <property type="nucleotide sequence ID" value="XM_013384830.1"/>
</dbReference>
<evidence type="ECO:0000256" key="2">
    <source>
        <dbReference type="ARBA" id="ARBA00013184"/>
    </source>
</evidence>
<dbReference type="InParanoid" id="A0A066VEN0"/>
<dbReference type="GO" id="GO:0005634">
    <property type="term" value="C:nucleus"/>
    <property type="evidence" value="ECO:0007669"/>
    <property type="project" value="UniProtKB-SubCell"/>
</dbReference>
<evidence type="ECO:0000256" key="4">
    <source>
        <dbReference type="ARBA" id="ARBA00022763"/>
    </source>
</evidence>
<keyword evidence="7" id="KW-0804">Transcription</keyword>
<evidence type="ECO:0000256" key="9">
    <source>
        <dbReference type="ARBA" id="ARBA00048940"/>
    </source>
</evidence>
<evidence type="ECO:0000256" key="1">
    <source>
        <dbReference type="ARBA" id="ARBA00004123"/>
    </source>
</evidence>
<dbReference type="HOGENOM" id="CLU_023870_0_0_1"/>
<dbReference type="GeneID" id="25265402"/>
<reference evidence="11 12" key="1">
    <citation type="submission" date="2014-05" db="EMBL/GenBank/DDBJ databases">
        <title>Draft genome sequence of a rare smut relative, Tilletiaria anomala UBC 951.</title>
        <authorList>
            <consortium name="DOE Joint Genome Institute"/>
            <person name="Toome M."/>
            <person name="Kuo A."/>
            <person name="Henrissat B."/>
            <person name="Lipzen A."/>
            <person name="Tritt A."/>
            <person name="Yoshinaga Y."/>
            <person name="Zane M."/>
            <person name="Barry K."/>
            <person name="Grigoriev I.V."/>
            <person name="Spatafora J.W."/>
            <person name="Aimea M.C."/>
        </authorList>
    </citation>
    <scope>NUCLEOTIDE SEQUENCE [LARGE SCALE GENOMIC DNA]</scope>
    <source>
        <strain evidence="11 12">UBC 951</strain>
    </source>
</reference>
<dbReference type="InterPro" id="IPR016849">
    <property type="entry name" value="Rtt109"/>
</dbReference>
<accession>A0A066VEN0</accession>
<name>A0A066VEN0_TILAU</name>
<evidence type="ECO:0000256" key="10">
    <source>
        <dbReference type="SAM" id="MobiDB-lite"/>
    </source>
</evidence>
<dbReference type="InterPro" id="IPR013178">
    <property type="entry name" value="Histone_AcTrfase_Rtt109/CBP"/>
</dbReference>
<evidence type="ECO:0000256" key="6">
    <source>
        <dbReference type="ARBA" id="ARBA00023015"/>
    </source>
</evidence>
<dbReference type="PANTHER" id="PTHR31571:SF2">
    <property type="entry name" value="HISTONE ACETYLTRANSFERASE RTT109"/>
    <property type="match status" value="1"/>
</dbReference>
<dbReference type="PROSITE" id="PS51728">
    <property type="entry name" value="RTT109_HAT"/>
    <property type="match status" value="1"/>
</dbReference>
<comment type="caution">
    <text evidence="11">The sequence shown here is derived from an EMBL/GenBank/DDBJ whole genome shotgun (WGS) entry which is preliminary data.</text>
</comment>
<evidence type="ECO:0000256" key="5">
    <source>
        <dbReference type="ARBA" id="ARBA00022990"/>
    </source>
</evidence>
<dbReference type="GO" id="GO:0006974">
    <property type="term" value="P:DNA damage response"/>
    <property type="evidence" value="ECO:0007669"/>
    <property type="project" value="UniProtKB-KW"/>
</dbReference>
<keyword evidence="6" id="KW-0805">Transcription regulation</keyword>
<evidence type="ECO:0000256" key="3">
    <source>
        <dbReference type="ARBA" id="ARBA00022679"/>
    </source>
</evidence>
<evidence type="ECO:0000256" key="7">
    <source>
        <dbReference type="ARBA" id="ARBA00023163"/>
    </source>
</evidence>
<dbReference type="GO" id="GO:0032931">
    <property type="term" value="F:histone H3K56 acetyltransferase activity"/>
    <property type="evidence" value="ECO:0007669"/>
    <property type="project" value="TreeGrafter"/>
</dbReference>
<dbReference type="EMBL" id="JMSN01000146">
    <property type="protein sequence ID" value="KDN37219.1"/>
    <property type="molecule type" value="Genomic_DNA"/>
</dbReference>
<dbReference type="InterPro" id="IPR051236">
    <property type="entry name" value="HAT_RTT109-like"/>
</dbReference>
<feature type="region of interest" description="Disordered" evidence="10">
    <location>
        <begin position="476"/>
        <end position="518"/>
    </location>
</feature>
<keyword evidence="12" id="KW-1185">Reference proteome</keyword>
<keyword evidence="3" id="KW-0808">Transferase</keyword>
<organism evidence="11 12">
    <name type="scientific">Tilletiaria anomala (strain ATCC 24038 / CBS 436.72 / UBC 951)</name>
    <dbReference type="NCBI Taxonomy" id="1037660"/>
    <lineage>
        <taxon>Eukaryota</taxon>
        <taxon>Fungi</taxon>
        <taxon>Dikarya</taxon>
        <taxon>Basidiomycota</taxon>
        <taxon>Ustilaginomycotina</taxon>
        <taxon>Exobasidiomycetes</taxon>
        <taxon>Georgefischeriales</taxon>
        <taxon>Tilletiariaceae</taxon>
        <taxon>Tilletiaria</taxon>
    </lineage>
</organism>
<proteinExistence type="predicted"/>
<dbReference type="GO" id="GO:0006355">
    <property type="term" value="P:regulation of DNA-templated transcription"/>
    <property type="evidence" value="ECO:0007669"/>
    <property type="project" value="InterPro"/>
</dbReference>
<protein>
    <recommendedName>
        <fullName evidence="2">histone acetyltransferase</fullName>
        <ecNumber evidence="2">2.3.1.48</ecNumber>
    </recommendedName>
</protein>
<evidence type="ECO:0000313" key="12">
    <source>
        <dbReference type="Proteomes" id="UP000027361"/>
    </source>
</evidence>
<keyword evidence="5" id="KW-0007">Acetylation</keyword>
<dbReference type="OMA" id="AMELYLY"/>
<keyword evidence="4" id="KW-0227">DNA damage</keyword>
<dbReference type="Pfam" id="PF08214">
    <property type="entry name" value="HAT_KAT11"/>
    <property type="match status" value="1"/>
</dbReference>
<dbReference type="STRING" id="1037660.A0A066VEN0"/>
<evidence type="ECO:0000313" key="11">
    <source>
        <dbReference type="EMBL" id="KDN37219.1"/>
    </source>
</evidence>
<dbReference type="Proteomes" id="UP000027361">
    <property type="component" value="Unassembled WGS sequence"/>
</dbReference>
<dbReference type="OrthoDB" id="3361892at2759"/>
<keyword evidence="8" id="KW-0539">Nucleus</keyword>
<comment type="subcellular location">
    <subcellularLocation>
        <location evidence="1">Nucleus</location>
    </subcellularLocation>
</comment>
<sequence length="779" mass="83237">MTLQEATTVSASVPLGAESAKLPAAAPLASSSARTSSPSAPALLQHLLHSLRTSAPVLHLGQSGRVKLHVLFGAPRPARELYALAHVHPLRPDGKNGWLEANVTEAWCEKVFLSASWEEGDEKVGEGGSRLIYALECFLYTLPNHRSAVLYVSKLDTTGYAPPGIIDPVFKDARPFISAVLAKRQQDSAQGRATPTPVPTTLVKLLTHSFLSYFTSFAHWRLPVSHPSPSFSREQGEFAIDHLSLHILARAQAAYLFPSSPDNTRKHVLSDAALIKWWRSVVSDVVANAQLPAPAEHSDGEPEKSSSDVNVAGTATRVDTFYLIPGYSAVESTDLIPLPPKASAATSVATALQRAKWNYGHPYSRAYATADNPAGYPLPLHHAGVPPAHVPIGSLRSSSTIASLRALSPAASQGLVGVPASAKRQHSIATLIPRFEDDPKGRFIDEIVRDAHEHAGFVSGDVRALLQKLDAAARDADRSKRIATGAEEEAAASRPQRRRKLEAGGEETESAGDDSGISVSDFAAVPAAPPDAAALTSNNRRDINSAASALPPEQRFALTERAALDAISVDEFWERMGYRQECCSGNAVGVFVALFTRGEPPSAATKVNGHRPVHEKNMEEGIAGKERQERSMQTPLTGWRGTLGSVPEALLSELILKMLLLDKNNWGKSADAIELTRKWDQAVSRLLKRKGEGLLQAAAAAATVGESTASDSHAQQQKIGKGIIWDEVQLISVSQDVLEHAKALHEAAKGAQQASGIVGAGGAPVNKINTLSIKRKKKA</sequence>
<evidence type="ECO:0000256" key="8">
    <source>
        <dbReference type="ARBA" id="ARBA00023242"/>
    </source>
</evidence>
<dbReference type="AlphaFoldDB" id="A0A066VEN0"/>
<comment type="catalytic activity">
    <reaction evidence="9">
        <text>L-lysyl-[histone] + acetyl-CoA = N(6)-acetyl-L-lysyl-[histone] + CoA + H(+)</text>
        <dbReference type="Rhea" id="RHEA:21992"/>
        <dbReference type="Rhea" id="RHEA-COMP:9845"/>
        <dbReference type="Rhea" id="RHEA-COMP:11338"/>
        <dbReference type="ChEBI" id="CHEBI:15378"/>
        <dbReference type="ChEBI" id="CHEBI:29969"/>
        <dbReference type="ChEBI" id="CHEBI:57287"/>
        <dbReference type="ChEBI" id="CHEBI:57288"/>
        <dbReference type="ChEBI" id="CHEBI:61930"/>
        <dbReference type="EC" id="2.3.1.48"/>
    </reaction>
    <physiologicalReaction direction="left-to-right" evidence="9">
        <dbReference type="Rhea" id="RHEA:21993"/>
    </physiologicalReaction>
</comment>
<dbReference type="SMART" id="SM01250">
    <property type="entry name" value="KAT11"/>
    <property type="match status" value="1"/>
</dbReference>
<dbReference type="EC" id="2.3.1.48" evidence="2"/>